<dbReference type="eggNOG" id="ENOG502ZX0X">
    <property type="taxonomic scope" value="Bacteria"/>
</dbReference>
<reference evidence="1 2" key="1">
    <citation type="journal article" date="2013" name="Genome Announc.">
        <title>Draft Genome Sequence of Sphingobium ummariense Strain RL-3, a Hexachlorocyclohexane-Degrading Bacterium.</title>
        <authorList>
            <person name="Kohli P."/>
            <person name="Dua A."/>
            <person name="Sangwan N."/>
            <person name="Oldach P."/>
            <person name="Khurana J.P."/>
            <person name="Lal R."/>
        </authorList>
    </citation>
    <scope>NUCLEOTIDE SEQUENCE [LARGE SCALE GENOMIC DNA]</scope>
    <source>
        <strain evidence="1 2">RL-3</strain>
    </source>
</reference>
<dbReference type="SUPFAM" id="SSF69118">
    <property type="entry name" value="AhpD-like"/>
    <property type="match status" value="1"/>
</dbReference>
<dbReference type="InterPro" id="IPR029032">
    <property type="entry name" value="AhpD-like"/>
</dbReference>
<name>T0J4D8_9SPHN</name>
<sequence length="134" mass="14916">MAYIDFAQPLPAAGEGLSLPMVRDRIKAAASGFTRQEWQVVRLARTDGLGSLRAPGRWSRLKEMIFGPQPHFRLASERLEALRRLSVESWHNGFAVRASAIKAFRDAGFSEGQLELLLSAISLARATFTRRSFA</sequence>
<dbReference type="Proteomes" id="UP000015523">
    <property type="component" value="Unassembled WGS sequence"/>
</dbReference>
<accession>T0J4D8</accession>
<protein>
    <submittedName>
        <fullName evidence="1">Uncharacterized protein</fullName>
    </submittedName>
</protein>
<keyword evidence="2" id="KW-1185">Reference proteome</keyword>
<dbReference type="AlphaFoldDB" id="T0J4D8"/>
<organism evidence="1 2">
    <name type="scientific">Sphingobium ummariense RL-3</name>
    <dbReference type="NCBI Taxonomy" id="1346791"/>
    <lineage>
        <taxon>Bacteria</taxon>
        <taxon>Pseudomonadati</taxon>
        <taxon>Pseudomonadota</taxon>
        <taxon>Alphaproteobacteria</taxon>
        <taxon>Sphingomonadales</taxon>
        <taxon>Sphingomonadaceae</taxon>
        <taxon>Sphingobium</taxon>
    </lineage>
</organism>
<dbReference type="RefSeq" id="WP_021318382.1">
    <property type="nucleotide sequence ID" value="NZ_AUWY01000091.1"/>
</dbReference>
<dbReference type="OrthoDB" id="7449825at2"/>
<proteinExistence type="predicted"/>
<comment type="caution">
    <text evidence="1">The sequence shown here is derived from an EMBL/GenBank/DDBJ whole genome shotgun (WGS) entry which is preliminary data.</text>
</comment>
<dbReference type="PATRIC" id="fig|1346791.3.peg.2488"/>
<dbReference type="EMBL" id="AUWY01000091">
    <property type="protein sequence ID" value="EQB31682.1"/>
    <property type="molecule type" value="Genomic_DNA"/>
</dbReference>
<evidence type="ECO:0000313" key="2">
    <source>
        <dbReference type="Proteomes" id="UP000015523"/>
    </source>
</evidence>
<evidence type="ECO:0000313" key="1">
    <source>
        <dbReference type="EMBL" id="EQB31682.1"/>
    </source>
</evidence>
<gene>
    <name evidence="1" type="ORF">M529_12945</name>
</gene>